<comment type="caution">
    <text evidence="2">The sequence shown here is derived from an EMBL/GenBank/DDBJ whole genome shotgun (WGS) entry which is preliminary data.</text>
</comment>
<gene>
    <name evidence="2" type="ORF">C1J01_13590</name>
</gene>
<dbReference type="Gene3D" id="3.40.630.30">
    <property type="match status" value="1"/>
</dbReference>
<dbReference type="GO" id="GO:0016747">
    <property type="term" value="F:acyltransferase activity, transferring groups other than amino-acyl groups"/>
    <property type="evidence" value="ECO:0007669"/>
    <property type="project" value="InterPro"/>
</dbReference>
<dbReference type="PROSITE" id="PS51186">
    <property type="entry name" value="GNAT"/>
    <property type="match status" value="1"/>
</dbReference>
<keyword evidence="3" id="KW-1185">Reference proteome</keyword>
<proteinExistence type="predicted"/>
<dbReference type="OrthoDB" id="8593648at2"/>
<evidence type="ECO:0000259" key="1">
    <source>
        <dbReference type="PROSITE" id="PS51186"/>
    </source>
</evidence>
<name>A0A2W2F241_9ACTN</name>
<evidence type="ECO:0000313" key="3">
    <source>
        <dbReference type="Proteomes" id="UP000249304"/>
    </source>
</evidence>
<dbReference type="Proteomes" id="UP000249304">
    <property type="component" value="Unassembled WGS sequence"/>
</dbReference>
<feature type="domain" description="N-acetyltransferase" evidence="1">
    <location>
        <begin position="51"/>
        <end position="188"/>
    </location>
</feature>
<dbReference type="CDD" id="cd04301">
    <property type="entry name" value="NAT_SF"/>
    <property type="match status" value="1"/>
</dbReference>
<reference evidence="2 3" key="1">
    <citation type="submission" date="2018-01" db="EMBL/GenBank/DDBJ databases">
        <title>Draft genome sequence of Nonomuraea sp. KC333.</title>
        <authorList>
            <person name="Sahin N."/>
            <person name="Saygin H."/>
            <person name="Ay H."/>
        </authorList>
    </citation>
    <scope>NUCLEOTIDE SEQUENCE [LARGE SCALE GENOMIC DNA]</scope>
    <source>
        <strain evidence="2 3">KC333</strain>
    </source>
</reference>
<dbReference type="AlphaFoldDB" id="A0A2W2F241"/>
<organism evidence="2 3">
    <name type="scientific">Nonomuraea aridisoli</name>
    <dbReference type="NCBI Taxonomy" id="2070368"/>
    <lineage>
        <taxon>Bacteria</taxon>
        <taxon>Bacillati</taxon>
        <taxon>Actinomycetota</taxon>
        <taxon>Actinomycetes</taxon>
        <taxon>Streptosporangiales</taxon>
        <taxon>Streptosporangiaceae</taxon>
        <taxon>Nonomuraea</taxon>
    </lineage>
</organism>
<dbReference type="InterPro" id="IPR000182">
    <property type="entry name" value="GNAT_dom"/>
</dbReference>
<dbReference type="EMBL" id="POUD01000045">
    <property type="protein sequence ID" value="PZG18968.1"/>
    <property type="molecule type" value="Genomic_DNA"/>
</dbReference>
<dbReference type="Pfam" id="PF00583">
    <property type="entry name" value="Acetyltransf_1"/>
    <property type="match status" value="1"/>
</dbReference>
<dbReference type="SUPFAM" id="SSF55729">
    <property type="entry name" value="Acyl-CoA N-acyltransferases (Nat)"/>
    <property type="match status" value="1"/>
</dbReference>
<keyword evidence="2" id="KW-0808">Transferase</keyword>
<accession>A0A2W2F241</accession>
<dbReference type="PANTHER" id="PTHR13170:SF16">
    <property type="entry name" value="PROTEIN O-GLCNACASE"/>
    <property type="match status" value="1"/>
</dbReference>
<dbReference type="InterPro" id="IPR016181">
    <property type="entry name" value="Acyl_CoA_acyltransferase"/>
</dbReference>
<dbReference type="PANTHER" id="PTHR13170">
    <property type="entry name" value="O-GLCNACASE"/>
    <property type="match status" value="1"/>
</dbReference>
<protein>
    <submittedName>
        <fullName evidence="2">GNAT family N-acetyltransferase</fullName>
    </submittedName>
</protein>
<evidence type="ECO:0000313" key="2">
    <source>
        <dbReference type="EMBL" id="PZG18968.1"/>
    </source>
</evidence>
<dbReference type="InterPro" id="IPR051822">
    <property type="entry name" value="Glycosyl_Hydrolase_84"/>
</dbReference>
<sequence length="189" mass="20800">MYRVCLETGDSGRDATPLYRDPELLGHVYAGPYPLADPGLTWVAYDDQGLLGYVVATADTAAFEQWLEEAWWPGLRARYPRRLAADPGDGTQDWRRVAHLHDPPPTPADVLHAHPAHLHIDLLPRGQGAGLGRRLMTTLIDALRARGVPGLHLGVGSGNPRAFAFYLAMGFQEARRAPWGSTMKMDLRG</sequence>